<dbReference type="AlphaFoldDB" id="A0A425Y2C1"/>
<organism evidence="1 2">
    <name type="scientific">Ancylomarina euxinus</name>
    <dbReference type="NCBI Taxonomy" id="2283627"/>
    <lineage>
        <taxon>Bacteria</taxon>
        <taxon>Pseudomonadati</taxon>
        <taxon>Bacteroidota</taxon>
        <taxon>Bacteroidia</taxon>
        <taxon>Marinilabiliales</taxon>
        <taxon>Marinifilaceae</taxon>
        <taxon>Ancylomarina</taxon>
    </lineage>
</organism>
<keyword evidence="2" id="KW-1185">Reference proteome</keyword>
<reference evidence="1 2" key="1">
    <citation type="submission" date="2018-07" db="EMBL/GenBank/DDBJ databases">
        <title>Draft genome sequence of Ancylomarina sp. M1P.</title>
        <authorList>
            <person name="Yadav S."/>
            <person name="Villanueva L."/>
            <person name="Damste J.S.S."/>
        </authorList>
    </citation>
    <scope>NUCLEOTIDE SEQUENCE [LARGE SCALE GENOMIC DNA]</scope>
    <source>
        <strain evidence="1 2">M1P</strain>
    </source>
</reference>
<comment type="caution">
    <text evidence="1">The sequence shown here is derived from an EMBL/GenBank/DDBJ whole genome shotgun (WGS) entry which is preliminary data.</text>
</comment>
<gene>
    <name evidence="1" type="ORF">DWB61_07685</name>
</gene>
<protein>
    <submittedName>
        <fullName evidence="1">DUF3843 family protein</fullName>
    </submittedName>
</protein>
<dbReference type="EMBL" id="QQWG01000006">
    <property type="protein sequence ID" value="RRG22087.1"/>
    <property type="molecule type" value="Genomic_DNA"/>
</dbReference>
<dbReference type="OrthoDB" id="693120at2"/>
<accession>A0A425Y2C1</accession>
<sequence length="531" mass="62572">MHNNDITIEDWLLLKPYNEEVLSDSCYINLANQFKDVLIEDLYFTEDNAMQDEDATEFACLLASFVEDIVSETHIYHTFKRQHKELYGHAVPFSSEGYDEDASINSSDIQFLVWYYLSVKQPDTIIYLSSFFIAILIDQLIDVVKDESTDYEVNEDLKKYYSLAHEACHINHIRDLIDNILFRTYLFYPDSFNRLANFEEIILAEDFSDMSPEHAADTRNANLFENRYHFIWHYRTRLLALNGKEWLASLIGKAHPLYQDVLNISKSIRAAFIYKSEDENNLIVEHIASGRRFEITKQSITPKMGLIPNESILYLSINQWQDKWWNSGIVLYQNFDADFILDEKASEEEKLKVAFLDADTQRTEIEELEKQKKHFISFNKNSPIAFMPSKELSKFVSDFGSYYRKCENIKLPEGVGDIKIEIGEKELNEFNKRWTEAFVFINSQQGMEISYNFVDIIPDENNPFYKAEKLRDKFWNVIISKHASKELTHYFFDQYKEQLSGLSSEFDAVFAPNLDFLTRFWKHDIYFSETE</sequence>
<name>A0A425Y2C1_9BACT</name>
<evidence type="ECO:0000313" key="2">
    <source>
        <dbReference type="Proteomes" id="UP000285794"/>
    </source>
</evidence>
<dbReference type="Proteomes" id="UP000285794">
    <property type="component" value="Unassembled WGS sequence"/>
</dbReference>
<proteinExistence type="predicted"/>
<dbReference type="Pfam" id="PF12954">
    <property type="entry name" value="DUF3843"/>
    <property type="match status" value="2"/>
</dbReference>
<dbReference type="InterPro" id="IPR024214">
    <property type="entry name" value="DUF3843"/>
</dbReference>
<dbReference type="RefSeq" id="WP_125030316.1">
    <property type="nucleotide sequence ID" value="NZ_JAPXVP010000006.1"/>
</dbReference>
<evidence type="ECO:0000313" key="1">
    <source>
        <dbReference type="EMBL" id="RRG22087.1"/>
    </source>
</evidence>